<protein>
    <submittedName>
        <fullName evidence="2">Uncharacterized protein</fullName>
    </submittedName>
</protein>
<reference evidence="2 4" key="3">
    <citation type="submission" date="2019-07" db="EMBL/GenBank/DDBJ databases">
        <title>Whole genome shotgun sequence of Methylobacterium oxalidis NBRC 107715.</title>
        <authorList>
            <person name="Hosoyama A."/>
            <person name="Uohara A."/>
            <person name="Ohji S."/>
            <person name="Ichikawa N."/>
        </authorList>
    </citation>
    <scope>NUCLEOTIDE SEQUENCE [LARGE SCALE GENOMIC DNA]</scope>
    <source>
        <strain evidence="2 4">NBRC 107715</strain>
    </source>
</reference>
<evidence type="ECO:0000313" key="3">
    <source>
        <dbReference type="EMBL" id="GLS66141.1"/>
    </source>
</evidence>
<evidence type="ECO:0000313" key="5">
    <source>
        <dbReference type="Proteomes" id="UP001156856"/>
    </source>
</evidence>
<dbReference type="RefSeq" id="WP_174804986.1">
    <property type="nucleotide sequence ID" value="NZ_BJZU01000210.1"/>
</dbReference>
<dbReference type="EMBL" id="BSPK01000094">
    <property type="protein sequence ID" value="GLS66141.1"/>
    <property type="molecule type" value="Genomic_DNA"/>
</dbReference>
<reference evidence="3" key="1">
    <citation type="journal article" date="2014" name="Int. J. Syst. Evol. Microbiol.">
        <title>Complete genome of a new Firmicutes species belonging to the dominant human colonic microbiota ('Ruminococcus bicirculans') reveals two chromosomes and a selective capacity to utilize plant glucans.</title>
        <authorList>
            <consortium name="NISC Comparative Sequencing Program"/>
            <person name="Wegmann U."/>
            <person name="Louis P."/>
            <person name="Goesmann A."/>
            <person name="Henrissat B."/>
            <person name="Duncan S.H."/>
            <person name="Flint H.J."/>
        </authorList>
    </citation>
    <scope>NUCLEOTIDE SEQUENCE</scope>
    <source>
        <strain evidence="3">NBRC 107715</strain>
    </source>
</reference>
<accession>A0A512JDA9</accession>
<dbReference type="Proteomes" id="UP001156856">
    <property type="component" value="Unassembled WGS sequence"/>
</dbReference>
<keyword evidence="5" id="KW-1185">Reference proteome</keyword>
<reference evidence="5" key="2">
    <citation type="journal article" date="2019" name="Int. J. Syst. Evol. Microbiol.">
        <title>The Global Catalogue of Microorganisms (GCM) 10K type strain sequencing project: providing services to taxonomists for standard genome sequencing and annotation.</title>
        <authorList>
            <consortium name="The Broad Institute Genomics Platform"/>
            <consortium name="The Broad Institute Genome Sequencing Center for Infectious Disease"/>
            <person name="Wu L."/>
            <person name="Ma J."/>
        </authorList>
    </citation>
    <scope>NUCLEOTIDE SEQUENCE [LARGE SCALE GENOMIC DNA]</scope>
    <source>
        <strain evidence="5">NBRC 107715</strain>
    </source>
</reference>
<feature type="compositionally biased region" description="Low complexity" evidence="1">
    <location>
        <begin position="1"/>
        <end position="12"/>
    </location>
</feature>
<gene>
    <name evidence="3" type="ORF">GCM10007888_45230</name>
    <name evidence="2" type="ORF">MOX02_59630</name>
</gene>
<dbReference type="EMBL" id="BJZU01000210">
    <property type="protein sequence ID" value="GEP07925.1"/>
    <property type="molecule type" value="Genomic_DNA"/>
</dbReference>
<evidence type="ECO:0000256" key="1">
    <source>
        <dbReference type="SAM" id="MobiDB-lite"/>
    </source>
</evidence>
<evidence type="ECO:0000313" key="4">
    <source>
        <dbReference type="Proteomes" id="UP000321960"/>
    </source>
</evidence>
<dbReference type="AlphaFoldDB" id="A0A512JDA9"/>
<dbReference type="Proteomes" id="UP000321960">
    <property type="component" value="Unassembled WGS sequence"/>
</dbReference>
<feature type="region of interest" description="Disordered" evidence="1">
    <location>
        <begin position="1"/>
        <end position="28"/>
    </location>
</feature>
<organism evidence="2 4">
    <name type="scientific">Methylobacterium oxalidis</name>
    <dbReference type="NCBI Taxonomy" id="944322"/>
    <lineage>
        <taxon>Bacteria</taxon>
        <taxon>Pseudomonadati</taxon>
        <taxon>Pseudomonadota</taxon>
        <taxon>Alphaproteobacteria</taxon>
        <taxon>Hyphomicrobiales</taxon>
        <taxon>Methylobacteriaceae</taxon>
        <taxon>Methylobacterium</taxon>
    </lineage>
</organism>
<sequence>MTASATKSSSTTRSKKTRISSAERRARLAPRLARDVAIDTATRSVPDPYEPGSFLTATLNRRVDILAQERAAGRIDEAQFLVGRMIQAVFERGSGARLGSGGWGQGGSRDQTIAHELQIIFAIEDAEKVRKFTRRLEDAIGAVGVRFLRAILAEGKTFATYASDRGRGGERAATDVAKRFRWLLESLTEEQHTATGRHVPLPRDQYLAAADQLPERIIRLKEVEA</sequence>
<evidence type="ECO:0000313" key="2">
    <source>
        <dbReference type="EMBL" id="GEP07925.1"/>
    </source>
</evidence>
<proteinExistence type="predicted"/>
<name>A0A512JDA9_9HYPH</name>
<reference evidence="3" key="4">
    <citation type="submission" date="2023-01" db="EMBL/GenBank/DDBJ databases">
        <title>Draft genome sequence of Methylobacterium oxalidis strain NBRC 107715.</title>
        <authorList>
            <person name="Sun Q."/>
            <person name="Mori K."/>
        </authorList>
    </citation>
    <scope>NUCLEOTIDE SEQUENCE</scope>
    <source>
        <strain evidence="3">NBRC 107715</strain>
    </source>
</reference>
<comment type="caution">
    <text evidence="2">The sequence shown here is derived from an EMBL/GenBank/DDBJ whole genome shotgun (WGS) entry which is preliminary data.</text>
</comment>